<dbReference type="SUPFAM" id="SSF55811">
    <property type="entry name" value="Nudix"/>
    <property type="match status" value="1"/>
</dbReference>
<evidence type="ECO:0000313" key="3">
    <source>
        <dbReference type="EMBL" id="SJM68381.1"/>
    </source>
</evidence>
<dbReference type="GO" id="GO:0047631">
    <property type="term" value="F:ADP-ribose diphosphatase activity"/>
    <property type="evidence" value="ECO:0007669"/>
    <property type="project" value="UniProtKB-EC"/>
</dbReference>
<dbReference type="OrthoDB" id="9806150at2"/>
<dbReference type="GO" id="GO:0019693">
    <property type="term" value="P:ribose phosphate metabolic process"/>
    <property type="evidence" value="ECO:0007669"/>
    <property type="project" value="TreeGrafter"/>
</dbReference>
<reference evidence="3 4" key="1">
    <citation type="submission" date="2017-02" db="EMBL/GenBank/DDBJ databases">
        <authorList>
            <person name="Peterson S.W."/>
        </authorList>
    </citation>
    <scope>NUCLEOTIDE SEQUENCE [LARGE SCALE GENOMIC DNA]</scope>
    <source>
        <strain evidence="3 4">LMG 22410</strain>
    </source>
</reference>
<organism evidence="3 4">
    <name type="scientific">Agrococcus casei LMG 22410</name>
    <dbReference type="NCBI Taxonomy" id="1255656"/>
    <lineage>
        <taxon>Bacteria</taxon>
        <taxon>Bacillati</taxon>
        <taxon>Actinomycetota</taxon>
        <taxon>Actinomycetes</taxon>
        <taxon>Micrococcales</taxon>
        <taxon>Microbacteriaceae</taxon>
        <taxon>Agrococcus</taxon>
    </lineage>
</organism>
<dbReference type="PANTHER" id="PTHR11839:SF31">
    <property type="entry name" value="ADP-RIBOSE PYROPHOSPHATASE"/>
    <property type="match status" value="1"/>
</dbReference>
<evidence type="ECO:0000259" key="2">
    <source>
        <dbReference type="PROSITE" id="PS51462"/>
    </source>
</evidence>
<dbReference type="EMBL" id="FUHU01000045">
    <property type="protein sequence ID" value="SJM68381.1"/>
    <property type="molecule type" value="Genomic_DNA"/>
</dbReference>
<dbReference type="EC" id="3.6.1.13" evidence="3"/>
<protein>
    <submittedName>
        <fullName evidence="3">ADP-ribose pyrophosphatase</fullName>
        <ecNumber evidence="3">3.6.1.13</ecNumber>
    </submittedName>
</protein>
<accession>A0A1R4GJJ0</accession>
<dbReference type="GO" id="GO:0006753">
    <property type="term" value="P:nucleoside phosphate metabolic process"/>
    <property type="evidence" value="ECO:0007669"/>
    <property type="project" value="TreeGrafter"/>
</dbReference>
<dbReference type="Pfam" id="PF00293">
    <property type="entry name" value="NUDIX"/>
    <property type="match status" value="1"/>
</dbReference>
<dbReference type="AlphaFoldDB" id="A0A1R4GJJ0"/>
<sequence length="184" mass="20372">MLRDEDGDATEIGRQRVFTGRIFDLDDVSIDFHGETLRRQWLVHPGSVAVLAIDERDQVVLLQQFRAPIGQRMWELPAGLRDAPGEPAVSAARRELAEETELQAAEWQKLTEFVPTGGSSDETVQVFLAEGLSHVATDFERTGEEAQLRVRRVPFDEVLAAVLAGDVRNGALMIGVLALAAKRR</sequence>
<dbReference type="PANTHER" id="PTHR11839">
    <property type="entry name" value="UDP/ADP-SUGAR PYROPHOSPHATASE"/>
    <property type="match status" value="1"/>
</dbReference>
<dbReference type="RefSeq" id="WP_086992886.1">
    <property type="nucleotide sequence ID" value="NZ_FUHU01000045.1"/>
</dbReference>
<dbReference type="Proteomes" id="UP000195787">
    <property type="component" value="Unassembled WGS sequence"/>
</dbReference>
<dbReference type="Gene3D" id="3.90.79.10">
    <property type="entry name" value="Nucleoside Triphosphate Pyrophosphohydrolase"/>
    <property type="match status" value="1"/>
</dbReference>
<feature type="domain" description="Nudix hydrolase" evidence="2">
    <location>
        <begin position="42"/>
        <end position="175"/>
    </location>
</feature>
<name>A0A1R4GJJ0_9MICO</name>
<dbReference type="GeneID" id="303174041"/>
<evidence type="ECO:0000313" key="4">
    <source>
        <dbReference type="Proteomes" id="UP000195787"/>
    </source>
</evidence>
<dbReference type="InterPro" id="IPR000086">
    <property type="entry name" value="NUDIX_hydrolase_dom"/>
</dbReference>
<keyword evidence="1 3" id="KW-0378">Hydrolase</keyword>
<proteinExistence type="predicted"/>
<evidence type="ECO:0000256" key="1">
    <source>
        <dbReference type="ARBA" id="ARBA00022801"/>
    </source>
</evidence>
<keyword evidence="4" id="KW-1185">Reference proteome</keyword>
<gene>
    <name evidence="3" type="ORF">CZ674_12560</name>
</gene>
<dbReference type="PROSITE" id="PS51462">
    <property type="entry name" value="NUDIX"/>
    <property type="match status" value="1"/>
</dbReference>
<dbReference type="GO" id="GO:0005829">
    <property type="term" value="C:cytosol"/>
    <property type="evidence" value="ECO:0007669"/>
    <property type="project" value="TreeGrafter"/>
</dbReference>
<dbReference type="InterPro" id="IPR015797">
    <property type="entry name" value="NUDIX_hydrolase-like_dom_sf"/>
</dbReference>